<dbReference type="InterPro" id="IPR016186">
    <property type="entry name" value="C-type_lectin-like/link_sf"/>
</dbReference>
<comment type="caution">
    <text evidence="8">The sequence shown here is derived from an EMBL/GenBank/DDBJ whole genome shotgun (WGS) entry which is preliminary data.</text>
</comment>
<keyword evidence="2" id="KW-0732">Signal</keyword>
<dbReference type="InterPro" id="IPR000152">
    <property type="entry name" value="EGF-type_Asp/Asn_hydroxyl_site"/>
</dbReference>
<feature type="disulfide bond" evidence="5">
    <location>
        <begin position="136"/>
        <end position="145"/>
    </location>
</feature>
<feature type="domain" description="EGF-like" evidence="6">
    <location>
        <begin position="148"/>
        <end position="187"/>
    </location>
</feature>
<evidence type="ECO:0000259" key="6">
    <source>
        <dbReference type="PROSITE" id="PS50026"/>
    </source>
</evidence>
<dbReference type="OrthoDB" id="430340at2759"/>
<name>A0A2G8JX60_STIJA</name>
<dbReference type="AlphaFoldDB" id="A0A2G8JX60"/>
<dbReference type="PANTHER" id="PTHR12916">
    <property type="entry name" value="CYTOCHROME C OXIDASE POLYPEPTIDE VIC-2"/>
    <property type="match status" value="1"/>
</dbReference>
<evidence type="ECO:0000256" key="4">
    <source>
        <dbReference type="ARBA" id="ARBA00023157"/>
    </source>
</evidence>
<feature type="domain" description="C-type lectin" evidence="7">
    <location>
        <begin position="44"/>
        <end position="105"/>
    </location>
</feature>
<dbReference type="InterPro" id="IPR009030">
    <property type="entry name" value="Growth_fac_rcpt_cys_sf"/>
</dbReference>
<reference evidence="8 9" key="1">
    <citation type="journal article" date="2017" name="PLoS Biol.">
        <title>The sea cucumber genome provides insights into morphological evolution and visceral regeneration.</title>
        <authorList>
            <person name="Zhang X."/>
            <person name="Sun L."/>
            <person name="Yuan J."/>
            <person name="Sun Y."/>
            <person name="Gao Y."/>
            <person name="Zhang L."/>
            <person name="Li S."/>
            <person name="Dai H."/>
            <person name="Hamel J.F."/>
            <person name="Liu C."/>
            <person name="Yu Y."/>
            <person name="Liu S."/>
            <person name="Lin W."/>
            <person name="Guo K."/>
            <person name="Jin S."/>
            <person name="Xu P."/>
            <person name="Storey K.B."/>
            <person name="Huan P."/>
            <person name="Zhang T."/>
            <person name="Zhou Y."/>
            <person name="Zhang J."/>
            <person name="Lin C."/>
            <person name="Li X."/>
            <person name="Xing L."/>
            <person name="Huo D."/>
            <person name="Sun M."/>
            <person name="Wang L."/>
            <person name="Mercier A."/>
            <person name="Li F."/>
            <person name="Yang H."/>
            <person name="Xiang J."/>
        </authorList>
    </citation>
    <scope>NUCLEOTIDE SEQUENCE [LARGE SCALE GENOMIC DNA]</scope>
    <source>
        <strain evidence="8">Shaxun</strain>
        <tissue evidence="8">Muscle</tissue>
    </source>
</reference>
<dbReference type="GO" id="GO:0007219">
    <property type="term" value="P:Notch signaling pathway"/>
    <property type="evidence" value="ECO:0007669"/>
    <property type="project" value="TreeGrafter"/>
</dbReference>
<comment type="caution">
    <text evidence="5">Lacks conserved residue(s) required for the propagation of feature annotation.</text>
</comment>
<dbReference type="PROSITE" id="PS50041">
    <property type="entry name" value="C_TYPE_LECTIN_2"/>
    <property type="match status" value="1"/>
</dbReference>
<dbReference type="Gene3D" id="2.10.25.10">
    <property type="entry name" value="Laminin"/>
    <property type="match status" value="2"/>
</dbReference>
<dbReference type="SMART" id="SM00179">
    <property type="entry name" value="EGF_CA"/>
    <property type="match status" value="2"/>
</dbReference>
<evidence type="ECO:0000256" key="3">
    <source>
        <dbReference type="ARBA" id="ARBA00022737"/>
    </source>
</evidence>
<keyword evidence="3" id="KW-0677">Repeat</keyword>
<evidence type="ECO:0000256" key="2">
    <source>
        <dbReference type="ARBA" id="ARBA00022729"/>
    </source>
</evidence>
<dbReference type="STRING" id="307972.A0A2G8JX60"/>
<dbReference type="InterPro" id="IPR016187">
    <property type="entry name" value="CTDL_fold"/>
</dbReference>
<dbReference type="SUPFAM" id="SSF56436">
    <property type="entry name" value="C-type lectin-like"/>
    <property type="match status" value="1"/>
</dbReference>
<dbReference type="InterPro" id="IPR000742">
    <property type="entry name" value="EGF"/>
</dbReference>
<dbReference type="PANTHER" id="PTHR12916:SF9">
    <property type="entry name" value="NEUROGENIC LOCUS NOTCH HOMOLOG PROTEIN 1-RELATED"/>
    <property type="match status" value="1"/>
</dbReference>
<dbReference type="PROSITE" id="PS50026">
    <property type="entry name" value="EGF_3"/>
    <property type="match status" value="2"/>
</dbReference>
<dbReference type="Gene3D" id="3.10.100.10">
    <property type="entry name" value="Mannose-Binding Protein A, subunit A"/>
    <property type="match status" value="1"/>
</dbReference>
<dbReference type="SUPFAM" id="SSF57184">
    <property type="entry name" value="Growth factor receptor domain"/>
    <property type="match status" value="1"/>
</dbReference>
<gene>
    <name evidence="8" type="ORF">BSL78_22832</name>
</gene>
<accession>A0A2G8JX60</accession>
<evidence type="ECO:0000313" key="9">
    <source>
        <dbReference type="Proteomes" id="UP000230750"/>
    </source>
</evidence>
<dbReference type="GO" id="GO:0005112">
    <property type="term" value="F:Notch binding"/>
    <property type="evidence" value="ECO:0007669"/>
    <property type="project" value="TreeGrafter"/>
</dbReference>
<keyword evidence="9" id="KW-1185">Reference proteome</keyword>
<feature type="domain" description="EGF-like" evidence="6">
    <location>
        <begin position="108"/>
        <end position="146"/>
    </location>
</feature>
<dbReference type="Pfam" id="PF12947">
    <property type="entry name" value="EGF_3"/>
    <property type="match status" value="1"/>
</dbReference>
<organism evidence="8 9">
    <name type="scientific">Stichopus japonicus</name>
    <name type="common">Sea cucumber</name>
    <dbReference type="NCBI Taxonomy" id="307972"/>
    <lineage>
        <taxon>Eukaryota</taxon>
        <taxon>Metazoa</taxon>
        <taxon>Echinodermata</taxon>
        <taxon>Eleutherozoa</taxon>
        <taxon>Echinozoa</taxon>
        <taxon>Holothuroidea</taxon>
        <taxon>Aspidochirotacea</taxon>
        <taxon>Aspidochirotida</taxon>
        <taxon>Stichopodidae</taxon>
        <taxon>Apostichopus</taxon>
    </lineage>
</organism>
<dbReference type="PROSITE" id="PS00615">
    <property type="entry name" value="C_TYPE_LECTIN_1"/>
    <property type="match status" value="1"/>
</dbReference>
<protein>
    <submittedName>
        <fullName evidence="8">Uncharacterized protein</fullName>
    </submittedName>
</protein>
<dbReference type="PROSITE" id="PS00010">
    <property type="entry name" value="ASX_HYDROXYL"/>
    <property type="match status" value="1"/>
</dbReference>
<dbReference type="CDD" id="cd00037">
    <property type="entry name" value="CLECT"/>
    <property type="match status" value="1"/>
</dbReference>
<dbReference type="CDD" id="cd00054">
    <property type="entry name" value="EGF_CA"/>
    <property type="match status" value="2"/>
</dbReference>
<dbReference type="PROSITE" id="PS00022">
    <property type="entry name" value="EGF_1"/>
    <property type="match status" value="1"/>
</dbReference>
<dbReference type="GO" id="GO:0005509">
    <property type="term" value="F:calcium ion binding"/>
    <property type="evidence" value="ECO:0007669"/>
    <property type="project" value="InterPro"/>
</dbReference>
<dbReference type="PROSITE" id="PS01186">
    <property type="entry name" value="EGF_2"/>
    <property type="match status" value="1"/>
</dbReference>
<dbReference type="Pfam" id="PF00008">
    <property type="entry name" value="EGF"/>
    <property type="match status" value="1"/>
</dbReference>
<sequence length="189" mass="20387">MRTGREAIAQIGNTQWNNLMIKFYVADLKVTSILPPEDFTFYHIGLIRIDQSSFKWDDGTVTVETNWAPAQPTATSFTELCVVVHAVTLEWYDRPCNVQSGFICERPVNHFCSGIGTSCQNGGSCTEGLTAAQCDCPAGWTGSTCDVDVNECSSAGLNNCDANAACTNTEGSFMCTCNDGYQGDGVSCQ</sequence>
<dbReference type="EMBL" id="MRZV01001135">
    <property type="protein sequence ID" value="PIK40328.1"/>
    <property type="molecule type" value="Genomic_DNA"/>
</dbReference>
<evidence type="ECO:0000259" key="7">
    <source>
        <dbReference type="PROSITE" id="PS50041"/>
    </source>
</evidence>
<dbReference type="InterPro" id="IPR001304">
    <property type="entry name" value="C-type_lectin-like"/>
</dbReference>
<dbReference type="InterPro" id="IPR018378">
    <property type="entry name" value="C-type_lectin_CS"/>
</dbReference>
<evidence type="ECO:0000256" key="5">
    <source>
        <dbReference type="PROSITE-ProRule" id="PRU00076"/>
    </source>
</evidence>
<dbReference type="FunFam" id="2.10.25.10:FF:000038">
    <property type="entry name" value="Fibrillin 2"/>
    <property type="match status" value="1"/>
</dbReference>
<evidence type="ECO:0000256" key="1">
    <source>
        <dbReference type="ARBA" id="ARBA00022536"/>
    </source>
</evidence>
<proteinExistence type="predicted"/>
<evidence type="ECO:0000313" key="8">
    <source>
        <dbReference type="EMBL" id="PIK40328.1"/>
    </source>
</evidence>
<dbReference type="InterPro" id="IPR001881">
    <property type="entry name" value="EGF-like_Ca-bd_dom"/>
</dbReference>
<dbReference type="InterPro" id="IPR018097">
    <property type="entry name" value="EGF_Ca-bd_CS"/>
</dbReference>
<dbReference type="SMART" id="SM00181">
    <property type="entry name" value="EGF"/>
    <property type="match status" value="2"/>
</dbReference>
<dbReference type="Proteomes" id="UP000230750">
    <property type="component" value="Unassembled WGS sequence"/>
</dbReference>
<keyword evidence="1 5" id="KW-0245">EGF-like domain</keyword>
<feature type="non-terminal residue" evidence="8">
    <location>
        <position position="189"/>
    </location>
</feature>
<dbReference type="InterPro" id="IPR024731">
    <property type="entry name" value="NELL2-like_EGF"/>
</dbReference>
<keyword evidence="4 5" id="KW-1015">Disulfide bond</keyword>
<dbReference type="PROSITE" id="PS01187">
    <property type="entry name" value="EGF_CA"/>
    <property type="match status" value="1"/>
</dbReference>
<dbReference type="Pfam" id="PF00059">
    <property type="entry name" value="Lectin_C"/>
    <property type="match status" value="1"/>
</dbReference>